<reference evidence="1" key="2">
    <citation type="submission" date="2020-06" db="EMBL/GenBank/DDBJ databases">
        <authorList>
            <person name="Sheffer M."/>
        </authorList>
    </citation>
    <scope>NUCLEOTIDE SEQUENCE</scope>
</reference>
<gene>
    <name evidence="1" type="ORF">HNY73_012385</name>
</gene>
<sequence>MEFCKIRPIGTDSFSPPLTFFFCFLIQQHLIVCRCEMTPSASASAVSFTSTVSCTPSFILAWISQVVNFPLGCFDGSFFRFERTESCKLFPPCLTFFSFSSNI</sequence>
<dbReference type="AlphaFoldDB" id="A0A8T0F0F6"/>
<dbReference type="Proteomes" id="UP000807504">
    <property type="component" value="Unassembled WGS sequence"/>
</dbReference>
<keyword evidence="2" id="KW-1185">Reference proteome</keyword>
<comment type="caution">
    <text evidence="1">The sequence shown here is derived from an EMBL/GenBank/DDBJ whole genome shotgun (WGS) entry which is preliminary data.</text>
</comment>
<accession>A0A8T0F0F6</accession>
<name>A0A8T0F0F6_ARGBR</name>
<reference evidence="1" key="1">
    <citation type="journal article" date="2020" name="bioRxiv">
        <title>Chromosome-level reference genome of the European wasp spider Argiope bruennichi: a resource for studies on range expansion and evolutionary adaptation.</title>
        <authorList>
            <person name="Sheffer M.M."/>
            <person name="Hoppe A."/>
            <person name="Krehenwinkel H."/>
            <person name="Uhl G."/>
            <person name="Kuss A.W."/>
            <person name="Jensen L."/>
            <person name="Jensen C."/>
            <person name="Gillespie R.G."/>
            <person name="Hoff K.J."/>
            <person name="Prost S."/>
        </authorList>
    </citation>
    <scope>NUCLEOTIDE SEQUENCE</scope>
</reference>
<dbReference type="EMBL" id="JABXBU010001863">
    <property type="protein sequence ID" value="KAF8782052.1"/>
    <property type="molecule type" value="Genomic_DNA"/>
</dbReference>
<organism evidence="1 2">
    <name type="scientific">Argiope bruennichi</name>
    <name type="common">Wasp spider</name>
    <name type="synonym">Aranea bruennichi</name>
    <dbReference type="NCBI Taxonomy" id="94029"/>
    <lineage>
        <taxon>Eukaryota</taxon>
        <taxon>Metazoa</taxon>
        <taxon>Ecdysozoa</taxon>
        <taxon>Arthropoda</taxon>
        <taxon>Chelicerata</taxon>
        <taxon>Arachnida</taxon>
        <taxon>Araneae</taxon>
        <taxon>Araneomorphae</taxon>
        <taxon>Entelegynae</taxon>
        <taxon>Araneoidea</taxon>
        <taxon>Araneidae</taxon>
        <taxon>Argiope</taxon>
    </lineage>
</organism>
<protein>
    <submittedName>
        <fullName evidence="1">Uncharacterized protein</fullName>
    </submittedName>
</protein>
<proteinExistence type="predicted"/>
<evidence type="ECO:0000313" key="1">
    <source>
        <dbReference type="EMBL" id="KAF8782052.1"/>
    </source>
</evidence>
<evidence type="ECO:0000313" key="2">
    <source>
        <dbReference type="Proteomes" id="UP000807504"/>
    </source>
</evidence>